<reference evidence="7 8" key="1">
    <citation type="submission" date="2020-09" db="EMBL/GenBank/DDBJ databases">
        <title>De no assembly of potato wild relative species, Solanum commersonii.</title>
        <authorList>
            <person name="Cho K."/>
        </authorList>
    </citation>
    <scope>NUCLEOTIDE SEQUENCE [LARGE SCALE GENOMIC DNA]</scope>
    <source>
        <strain evidence="7">LZ3.2</strain>
        <tissue evidence="7">Leaf</tissue>
    </source>
</reference>
<dbReference type="Proteomes" id="UP000824120">
    <property type="component" value="Chromosome 8"/>
</dbReference>
<accession>A0A9J5XNP3</accession>
<evidence type="ECO:0000256" key="3">
    <source>
        <dbReference type="ARBA" id="ARBA00023125"/>
    </source>
</evidence>
<sequence>MKGSASPQPEGKMINLDTKSVSTDGIKIKTSHVTAPKALPASTSATDANPHFISIIKPYSIFKHFLYIPLAFAKSNGWMNRRFEMILMDEQQRSWPVQLGPVSDDHIGIHIGWQKFKEANDVQVYILERMPSKALDKLVKRLTIPVGFFKYLKGQTNEYALLRRASKKWSVKVNGRRLEDGWEEFVKDHDLQLGNILIFRHEGDMEFEVAVFDSSCCEREYEQGVHGREEEKVCIVEESSKKLEFKEKPKPNIKKSGKGFSNVKAAYKDMHLSRSHFICTIRPYCLSKYCLCIPKQFAQENRLINRRCEIIVRDEQRSWTFGVHTSGKNTFIGSGWHEFCHTKCFEEGDILMFEIVSNGETPIFRFHGNPFLQAEVKKKDLDAERMSDKAISDAMLETSDVSTPKSQEAADANPHFISTIKPYTLRFPVLYLPIAFAKSNGLLDKRELIIMDEKRRSWSMCLGQIDKRHFGIKKGWRKFIKANGVQVGETYKFELINNGKIPIVNGWRLGEGWGKFAKENDLRLGDLLIFKHEGDMEFEVSIFDSSHCDREYAEYLQEEEGNNVEETSKKVEKGFLGKSQNSFPDNTSRNFRLKGNICTILSFPSSVYWSYLQQSMKYIIYANCYKSFQRLPKQFAMENGLFNKNVV</sequence>
<protein>
    <recommendedName>
        <fullName evidence="6">TF-B3 domain-containing protein</fullName>
    </recommendedName>
</protein>
<comment type="caution">
    <text evidence="7">The sequence shown here is derived from an EMBL/GenBank/DDBJ whole genome shotgun (WGS) entry which is preliminary data.</text>
</comment>
<dbReference type="GO" id="GO:0003677">
    <property type="term" value="F:DNA binding"/>
    <property type="evidence" value="ECO:0007669"/>
    <property type="project" value="UniProtKB-KW"/>
</dbReference>
<evidence type="ECO:0000313" key="7">
    <source>
        <dbReference type="EMBL" id="KAG5589111.1"/>
    </source>
</evidence>
<dbReference type="GO" id="GO:0005634">
    <property type="term" value="C:nucleus"/>
    <property type="evidence" value="ECO:0007669"/>
    <property type="project" value="UniProtKB-SubCell"/>
</dbReference>
<evidence type="ECO:0000313" key="8">
    <source>
        <dbReference type="Proteomes" id="UP000824120"/>
    </source>
</evidence>
<dbReference type="PANTHER" id="PTHR31674">
    <property type="entry name" value="B3 DOMAIN-CONTAINING PROTEIN REM-LIKE 3-RELATED"/>
    <property type="match status" value="1"/>
</dbReference>
<dbReference type="InterPro" id="IPR039218">
    <property type="entry name" value="REM_fam"/>
</dbReference>
<dbReference type="InterPro" id="IPR003340">
    <property type="entry name" value="B3_DNA-bd"/>
</dbReference>
<organism evidence="7 8">
    <name type="scientific">Solanum commersonii</name>
    <name type="common">Commerson's wild potato</name>
    <name type="synonym">Commerson's nightshade</name>
    <dbReference type="NCBI Taxonomy" id="4109"/>
    <lineage>
        <taxon>Eukaryota</taxon>
        <taxon>Viridiplantae</taxon>
        <taxon>Streptophyta</taxon>
        <taxon>Embryophyta</taxon>
        <taxon>Tracheophyta</taxon>
        <taxon>Spermatophyta</taxon>
        <taxon>Magnoliopsida</taxon>
        <taxon>eudicotyledons</taxon>
        <taxon>Gunneridae</taxon>
        <taxon>Pentapetalae</taxon>
        <taxon>asterids</taxon>
        <taxon>lamiids</taxon>
        <taxon>Solanales</taxon>
        <taxon>Solanaceae</taxon>
        <taxon>Solanoideae</taxon>
        <taxon>Solaneae</taxon>
        <taxon>Solanum</taxon>
    </lineage>
</organism>
<dbReference type="AlphaFoldDB" id="A0A9J5XNP3"/>
<dbReference type="Gene3D" id="2.40.330.10">
    <property type="entry name" value="DNA-binding pseudobarrel domain"/>
    <property type="match status" value="5"/>
</dbReference>
<name>A0A9J5XNP3_SOLCO</name>
<evidence type="ECO:0000256" key="4">
    <source>
        <dbReference type="ARBA" id="ARBA00023163"/>
    </source>
</evidence>
<dbReference type="EMBL" id="JACXVP010000008">
    <property type="protein sequence ID" value="KAG5589111.1"/>
    <property type="molecule type" value="Genomic_DNA"/>
</dbReference>
<gene>
    <name evidence="7" type="ORF">H5410_039625</name>
</gene>
<feature type="domain" description="TF-B3" evidence="6">
    <location>
        <begin position="127"/>
        <end position="215"/>
    </location>
</feature>
<keyword evidence="3" id="KW-0238">DNA-binding</keyword>
<dbReference type="CDD" id="cd10017">
    <property type="entry name" value="B3_DNA"/>
    <property type="match status" value="3"/>
</dbReference>
<dbReference type="InterPro" id="IPR015300">
    <property type="entry name" value="DNA-bd_pseudobarrel_sf"/>
</dbReference>
<dbReference type="PROSITE" id="PS50863">
    <property type="entry name" value="B3"/>
    <property type="match status" value="3"/>
</dbReference>
<evidence type="ECO:0000256" key="5">
    <source>
        <dbReference type="ARBA" id="ARBA00023242"/>
    </source>
</evidence>
<dbReference type="PANTHER" id="PTHR31674:SF52">
    <property type="entry name" value="B3 DOMAIN-CONTAINING PROTEIN REM15"/>
    <property type="match status" value="1"/>
</dbReference>
<dbReference type="SUPFAM" id="SSF101936">
    <property type="entry name" value="DNA-binding pseudobarrel domain"/>
    <property type="match status" value="5"/>
</dbReference>
<dbReference type="SMART" id="SM01019">
    <property type="entry name" value="B3"/>
    <property type="match status" value="4"/>
</dbReference>
<keyword evidence="5" id="KW-0539">Nucleus</keyword>
<proteinExistence type="predicted"/>
<feature type="domain" description="TF-B3" evidence="6">
    <location>
        <begin position="276"/>
        <end position="369"/>
    </location>
</feature>
<dbReference type="Pfam" id="PF02362">
    <property type="entry name" value="B3"/>
    <property type="match status" value="4"/>
</dbReference>
<evidence type="ECO:0000256" key="1">
    <source>
        <dbReference type="ARBA" id="ARBA00004123"/>
    </source>
</evidence>
<evidence type="ECO:0000256" key="2">
    <source>
        <dbReference type="ARBA" id="ARBA00023015"/>
    </source>
</evidence>
<keyword evidence="8" id="KW-1185">Reference proteome</keyword>
<dbReference type="OrthoDB" id="1109907at2759"/>
<keyword evidence="4" id="KW-0804">Transcription</keyword>
<evidence type="ECO:0000259" key="6">
    <source>
        <dbReference type="PROSITE" id="PS50863"/>
    </source>
</evidence>
<keyword evidence="2" id="KW-0805">Transcription regulation</keyword>
<comment type="subcellular location">
    <subcellularLocation>
        <location evidence="1">Nucleus</location>
    </subcellularLocation>
</comment>
<feature type="domain" description="TF-B3" evidence="6">
    <location>
        <begin position="415"/>
        <end position="546"/>
    </location>
</feature>